<gene>
    <name evidence="2" type="ORF">Nepgr_030106</name>
</gene>
<accession>A0AAD3TDW4</accession>
<dbReference type="Proteomes" id="UP001279734">
    <property type="component" value="Unassembled WGS sequence"/>
</dbReference>
<evidence type="ECO:0000256" key="1">
    <source>
        <dbReference type="SAM" id="SignalP"/>
    </source>
</evidence>
<proteinExistence type="predicted"/>
<evidence type="ECO:0008006" key="4">
    <source>
        <dbReference type="Google" id="ProtNLM"/>
    </source>
</evidence>
<name>A0AAD3TDW4_NEPGR</name>
<feature type="chain" id="PRO_5042279836" description="Secreted protein" evidence="1">
    <location>
        <begin position="20"/>
        <end position="82"/>
    </location>
</feature>
<protein>
    <recommendedName>
        <fullName evidence="4">Secreted protein</fullName>
    </recommendedName>
</protein>
<keyword evidence="1" id="KW-0732">Signal</keyword>
<comment type="caution">
    <text evidence="2">The sequence shown here is derived from an EMBL/GenBank/DDBJ whole genome shotgun (WGS) entry which is preliminary data.</text>
</comment>
<evidence type="ECO:0000313" key="2">
    <source>
        <dbReference type="EMBL" id="GMH28263.1"/>
    </source>
</evidence>
<feature type="signal peptide" evidence="1">
    <location>
        <begin position="1"/>
        <end position="19"/>
    </location>
</feature>
<keyword evidence="3" id="KW-1185">Reference proteome</keyword>
<dbReference type="EMBL" id="BSYO01000034">
    <property type="protein sequence ID" value="GMH28263.1"/>
    <property type="molecule type" value="Genomic_DNA"/>
</dbReference>
<evidence type="ECO:0000313" key="3">
    <source>
        <dbReference type="Proteomes" id="UP001279734"/>
    </source>
</evidence>
<dbReference type="AlphaFoldDB" id="A0AAD3TDW4"/>
<reference evidence="2" key="1">
    <citation type="submission" date="2023-05" db="EMBL/GenBank/DDBJ databases">
        <title>Nepenthes gracilis genome sequencing.</title>
        <authorList>
            <person name="Fukushima K."/>
        </authorList>
    </citation>
    <scope>NUCLEOTIDE SEQUENCE</scope>
    <source>
        <strain evidence="2">SING2019-196</strain>
    </source>
</reference>
<sequence length="82" mass="8961">MALTEWAISHFVIYVPSLGLPLLEVGAAAAKVNYGLESRCLLGDGLSLWVSWPDNQCSSLDVKIRIVWVCCGRQEPSGLSRN</sequence>
<organism evidence="2 3">
    <name type="scientific">Nepenthes gracilis</name>
    <name type="common">Slender pitcher plant</name>
    <dbReference type="NCBI Taxonomy" id="150966"/>
    <lineage>
        <taxon>Eukaryota</taxon>
        <taxon>Viridiplantae</taxon>
        <taxon>Streptophyta</taxon>
        <taxon>Embryophyta</taxon>
        <taxon>Tracheophyta</taxon>
        <taxon>Spermatophyta</taxon>
        <taxon>Magnoliopsida</taxon>
        <taxon>eudicotyledons</taxon>
        <taxon>Gunneridae</taxon>
        <taxon>Pentapetalae</taxon>
        <taxon>Caryophyllales</taxon>
        <taxon>Nepenthaceae</taxon>
        <taxon>Nepenthes</taxon>
    </lineage>
</organism>